<dbReference type="AlphaFoldDB" id="A0A9P6FDG3"/>
<evidence type="ECO:0000256" key="1">
    <source>
        <dbReference type="ARBA" id="ARBA00000365"/>
    </source>
</evidence>
<feature type="domain" description="Glycoside hydrolase family 38 central" evidence="9">
    <location>
        <begin position="525"/>
        <end position="604"/>
    </location>
</feature>
<dbReference type="EC" id="3.2.1.24" evidence="3"/>
<dbReference type="SUPFAM" id="SSF88713">
    <property type="entry name" value="Glycoside hydrolase/deacetylase"/>
    <property type="match status" value="1"/>
</dbReference>
<dbReference type="Proteomes" id="UP000723463">
    <property type="component" value="Unassembled WGS sequence"/>
</dbReference>
<protein>
    <recommendedName>
        <fullName evidence="8">Alpha-mannosidase</fullName>
        <ecNumber evidence="3">3.2.1.24</ecNumber>
    </recommendedName>
</protein>
<comment type="catalytic activity">
    <reaction evidence="1">
        <text>Hydrolysis of terminal, non-reducing alpha-D-mannose residues in alpha-D-mannosides.</text>
        <dbReference type="EC" id="3.2.1.24"/>
    </reaction>
</comment>
<dbReference type="Pfam" id="PF22907">
    <property type="entry name" value="Ams1-like_1st"/>
    <property type="match status" value="1"/>
</dbReference>
<evidence type="ECO:0000256" key="7">
    <source>
        <dbReference type="ARBA" id="ARBA00054985"/>
    </source>
</evidence>
<keyword evidence="4" id="KW-0479">Metal-binding</keyword>
<gene>
    <name evidence="10" type="primary">AMS1</name>
    <name evidence="10" type="ORF">EC957_007614</name>
</gene>
<dbReference type="InterPro" id="IPR041147">
    <property type="entry name" value="GH38_C"/>
</dbReference>
<dbReference type="InterPro" id="IPR027291">
    <property type="entry name" value="Glyco_hydro_38_N_sf"/>
</dbReference>
<dbReference type="SMART" id="SM00872">
    <property type="entry name" value="Alpha-mann_mid"/>
    <property type="match status" value="1"/>
</dbReference>
<comment type="caution">
    <text evidence="10">The sequence shown here is derived from an EMBL/GenBank/DDBJ whole genome shotgun (WGS) entry which is preliminary data.</text>
</comment>
<dbReference type="GO" id="GO:0046872">
    <property type="term" value="F:metal ion binding"/>
    <property type="evidence" value="ECO:0007669"/>
    <property type="project" value="UniProtKB-KW"/>
</dbReference>
<organism evidence="10 11">
    <name type="scientific">Mortierella hygrophila</name>
    <dbReference type="NCBI Taxonomy" id="979708"/>
    <lineage>
        <taxon>Eukaryota</taxon>
        <taxon>Fungi</taxon>
        <taxon>Fungi incertae sedis</taxon>
        <taxon>Mucoromycota</taxon>
        <taxon>Mortierellomycotina</taxon>
        <taxon>Mortierellomycetes</taxon>
        <taxon>Mortierellales</taxon>
        <taxon>Mortierellaceae</taxon>
        <taxon>Mortierella</taxon>
    </lineage>
</organism>
<dbReference type="InterPro" id="IPR028995">
    <property type="entry name" value="Glyco_hydro_57/38_cen_sf"/>
</dbReference>
<evidence type="ECO:0000256" key="4">
    <source>
        <dbReference type="ARBA" id="ARBA00022723"/>
    </source>
</evidence>
<evidence type="ECO:0000256" key="2">
    <source>
        <dbReference type="ARBA" id="ARBA00009792"/>
    </source>
</evidence>
<dbReference type="InterPro" id="IPR054723">
    <property type="entry name" value="Ams1-like_N"/>
</dbReference>
<dbReference type="InterPro" id="IPR015341">
    <property type="entry name" value="Glyco_hydro_38_cen"/>
</dbReference>
<evidence type="ECO:0000256" key="6">
    <source>
        <dbReference type="ARBA" id="ARBA00023295"/>
    </source>
</evidence>
<dbReference type="PANTHER" id="PTHR46017:SF1">
    <property type="entry name" value="ALPHA-MANNOSIDASE 2C1"/>
    <property type="match status" value="1"/>
</dbReference>
<evidence type="ECO:0000256" key="8">
    <source>
        <dbReference type="ARBA" id="ARBA00071615"/>
    </source>
</evidence>
<dbReference type="SUPFAM" id="SSF74650">
    <property type="entry name" value="Galactose mutarotase-like"/>
    <property type="match status" value="1"/>
</dbReference>
<evidence type="ECO:0000259" key="9">
    <source>
        <dbReference type="SMART" id="SM00872"/>
    </source>
</evidence>
<dbReference type="InterPro" id="IPR011013">
    <property type="entry name" value="Gal_mutarotase_sf_dom"/>
</dbReference>
<evidence type="ECO:0000313" key="11">
    <source>
        <dbReference type="Proteomes" id="UP000723463"/>
    </source>
</evidence>
<dbReference type="Pfam" id="PF07748">
    <property type="entry name" value="Glyco_hydro_38C"/>
    <property type="match status" value="1"/>
</dbReference>
<dbReference type="PANTHER" id="PTHR46017">
    <property type="entry name" value="ALPHA-MANNOSIDASE 2C1"/>
    <property type="match status" value="1"/>
</dbReference>
<dbReference type="GO" id="GO:0004559">
    <property type="term" value="F:alpha-mannosidase activity"/>
    <property type="evidence" value="ECO:0007669"/>
    <property type="project" value="UniProtKB-EC"/>
</dbReference>
<dbReference type="Gene3D" id="3.20.110.10">
    <property type="entry name" value="Glycoside hydrolase 38, N terminal domain"/>
    <property type="match status" value="1"/>
</dbReference>
<dbReference type="EMBL" id="JAAAXW010000036">
    <property type="protein sequence ID" value="KAF9547887.1"/>
    <property type="molecule type" value="Genomic_DNA"/>
</dbReference>
<reference evidence="10" key="1">
    <citation type="journal article" date="2020" name="Fungal Divers.">
        <title>Resolving the Mortierellaceae phylogeny through synthesis of multi-gene phylogenetics and phylogenomics.</title>
        <authorList>
            <person name="Vandepol N."/>
            <person name="Liber J."/>
            <person name="Desiro A."/>
            <person name="Na H."/>
            <person name="Kennedy M."/>
            <person name="Barry K."/>
            <person name="Grigoriev I.V."/>
            <person name="Miller A.N."/>
            <person name="O'Donnell K."/>
            <person name="Stajich J.E."/>
            <person name="Bonito G."/>
        </authorList>
    </citation>
    <scope>NUCLEOTIDE SEQUENCE</scope>
    <source>
        <strain evidence="10">NRRL 2591</strain>
    </source>
</reference>
<dbReference type="FunFam" id="1.20.1270.50:FF:000004">
    <property type="entry name" value="alpha-mannosidase 2C1 isoform X1"/>
    <property type="match status" value="1"/>
</dbReference>
<dbReference type="Pfam" id="PF17677">
    <property type="entry name" value="Glyco_hydro38C2"/>
    <property type="match status" value="1"/>
</dbReference>
<evidence type="ECO:0000313" key="10">
    <source>
        <dbReference type="EMBL" id="KAF9547887.1"/>
    </source>
</evidence>
<dbReference type="InterPro" id="IPR000602">
    <property type="entry name" value="Glyco_hydro_38_N"/>
</dbReference>
<keyword evidence="6" id="KW-0326">Glycosidase</keyword>
<dbReference type="InterPro" id="IPR011682">
    <property type="entry name" value="Glyco_hydro_38_C"/>
</dbReference>
<comment type="similarity">
    <text evidence="2">Belongs to the glycosyl hydrolase 38 family.</text>
</comment>
<keyword evidence="11" id="KW-1185">Reference proteome</keyword>
<dbReference type="InterPro" id="IPR011330">
    <property type="entry name" value="Glyco_hydro/deAcase_b/a-brl"/>
</dbReference>
<comment type="function">
    <text evidence="7">Degrades free oligosaccharides in the vacuole.</text>
</comment>
<accession>A0A9P6FDG3</accession>
<sequence>MTTLSAQPRFLRSITLDRANKFVSTDFYSDINLYSKLYSKRSSEAVELSVYSVPDLKRIPFEKATKQSFHPTSTGTSYGPSWSTHWFKLKITVPKDWAGEHVELIWDSSSEAMIWSTDGIPRQGLTGDNGNDRRVEYTLLKKAKGGEVIDLWVEMACNGMFGTGKNGLINPPEDNRTFYLSQVELAVPNHAAWTLFYDMQVITGMANELPNETARGQEALYALNQVIDTYDRDDLDASLKKCLQISHEFLSKKAAPDSHHVTAVGNCHIDTAWLWPYAETRRKTARSWSTQLRLMEDYPEYVFVCSQAQQLEWLAHDYPKLFQEIKEASKKGRFNVIGSTWVEMDCNLPSGEALCRQFLYGQRYYEKNFGARCKIFWLPDTFGYSAQLPQIVKQAGAQYFFTQKLSWNNINKFPNTTFTWVGLDGTKILTHMAPCETYTAQADVGDMVRSIRNNRDLAFSNQSLLPYGNGDGGGGPQRGMLERLRRMKDIDGLPRCDMGSAEAFFESVEEKAKGLQEWKGELYFELHRGTYTSQAATKRYNRKLEFMLRDVEIATTLCMSLGRDYAYPKADLDLLWKDLLLNQFHDVLPGSAIELANIDARAIYKDIETKAKRILEESLRHLYQSKPSRDSSGDSFVAFNSLGWDRSEIIEIPAQTGDNLQQYSAGKNTGYIRVDNGAFEYRDIADSKSETGRVHATSQGHELILDNDFIIAKFNQQGHLISLYDKHETRELIPKGQAGNQLKLYEDVPLYWEAWDVEMYHLNTGKPAGTGKARIGEVGPLRATIIVEHRLTDHSTASQTIVLTAASPRLEFHMEADWHENRKLLKVEFTWDIISDFATYDSQFGVIQRPTTYNTSQDYAKFEVCGHKFADLSEHGYGVALLNDCKFGYSCHGNVMRLSLLRSPKAPDLNCDMGHHEFAFAVLPHKGTFHESNVVRQSYQFNVPMIIHSIAKNSMKGYKPVSYFEIEGAKNVVLDTIKRAEDSDHVIVRLHEAFGGRAQFKLKCSLNVQSVVRCNILEDDGEPVEFVKSERASGWIVLHAFEILTLKLKVK</sequence>
<dbReference type="Gene3D" id="2.60.40.2220">
    <property type="match status" value="1"/>
</dbReference>
<dbReference type="InterPro" id="IPR037094">
    <property type="entry name" value="Glyco_hydro_38_cen_sf"/>
</dbReference>
<dbReference type="GO" id="GO:0006013">
    <property type="term" value="P:mannose metabolic process"/>
    <property type="evidence" value="ECO:0007669"/>
    <property type="project" value="InterPro"/>
</dbReference>
<dbReference type="Gene3D" id="2.70.98.30">
    <property type="entry name" value="Golgi alpha-mannosidase II, domain 4"/>
    <property type="match status" value="1"/>
</dbReference>
<dbReference type="Pfam" id="PF01074">
    <property type="entry name" value="Glyco_hydro_38N"/>
    <property type="match status" value="1"/>
</dbReference>
<proteinExistence type="inferred from homology"/>
<dbReference type="Pfam" id="PF09261">
    <property type="entry name" value="Alpha-mann_mid"/>
    <property type="match status" value="1"/>
</dbReference>
<keyword evidence="5 10" id="KW-0378">Hydrolase</keyword>
<dbReference type="FunFam" id="3.20.110.10:FF:000002">
    <property type="entry name" value="alpha-mannosidase 2C1 isoform X1"/>
    <property type="match status" value="1"/>
</dbReference>
<dbReference type="FunFam" id="2.70.98.30:FF:000001">
    <property type="entry name" value="alpha-mannosidase 2C1 isoform X2"/>
    <property type="match status" value="1"/>
</dbReference>
<evidence type="ECO:0000256" key="5">
    <source>
        <dbReference type="ARBA" id="ARBA00022801"/>
    </source>
</evidence>
<dbReference type="GO" id="GO:0030246">
    <property type="term" value="F:carbohydrate binding"/>
    <property type="evidence" value="ECO:0007669"/>
    <property type="project" value="InterPro"/>
</dbReference>
<dbReference type="SUPFAM" id="SSF88688">
    <property type="entry name" value="Families 57/38 glycoside transferase middle domain"/>
    <property type="match status" value="1"/>
</dbReference>
<dbReference type="Gene3D" id="1.20.1270.50">
    <property type="entry name" value="Glycoside hydrolase family 38, central domain"/>
    <property type="match status" value="1"/>
</dbReference>
<evidence type="ECO:0000256" key="3">
    <source>
        <dbReference type="ARBA" id="ARBA00012752"/>
    </source>
</evidence>
<dbReference type="GO" id="GO:0009313">
    <property type="term" value="P:oligosaccharide catabolic process"/>
    <property type="evidence" value="ECO:0007669"/>
    <property type="project" value="TreeGrafter"/>
</dbReference>
<dbReference type="GO" id="GO:0000329">
    <property type="term" value="C:fungal-type vacuole membrane"/>
    <property type="evidence" value="ECO:0007669"/>
    <property type="project" value="TreeGrafter"/>
</dbReference>
<name>A0A9P6FDG3_9FUNG</name>